<dbReference type="GO" id="GO:0061799">
    <property type="term" value="F:cyclic pyranopterin monophosphate synthase activity"/>
    <property type="evidence" value="ECO:0007669"/>
    <property type="project" value="UniProtKB-EC"/>
</dbReference>
<protein>
    <recommendedName>
        <fullName evidence="3">cyclic pyranopterin monophosphate synthase</fullName>
        <ecNumber evidence="3">4.6.1.17</ecNumber>
    </recommendedName>
</protein>
<dbReference type="NCBIfam" id="TIGR00581">
    <property type="entry name" value="moaC"/>
    <property type="match status" value="1"/>
</dbReference>
<evidence type="ECO:0000256" key="2">
    <source>
        <dbReference type="ARBA" id="ARBA00005046"/>
    </source>
</evidence>
<feature type="compositionally biased region" description="Basic and acidic residues" evidence="6">
    <location>
        <begin position="67"/>
        <end position="80"/>
    </location>
</feature>
<dbReference type="Pfam" id="PF01967">
    <property type="entry name" value="MoaC"/>
    <property type="match status" value="1"/>
</dbReference>
<comment type="pathway">
    <text evidence="2">Cofactor biosynthesis; molybdopterin biosynthesis.</text>
</comment>
<evidence type="ECO:0000256" key="4">
    <source>
        <dbReference type="ARBA" id="ARBA00023150"/>
    </source>
</evidence>
<dbReference type="InterPro" id="IPR047594">
    <property type="entry name" value="MoaC_bact/euk"/>
</dbReference>
<sequence length="234" mass="24972">MFLRRMAVSFSHSRRFLSSSSSNSSIDIAKAIDELNKEMESVFGEPPAESGLASSARNDVTAQEPELASREKGEDTHDLTHIGSTGEAQMVDVSPKQSTKRTAVSSGKVLLGKQVFDLVLANQMAKGDVLSVAKIAGINGAKHTSSLIPLCHNIPLTHVHVDLTLNPKDFSVDIKAEASSTGKTGVEMEAMTAVSVAGLTVYDMCKAASKSIHITDIRLESKAGGKSGNWFREE</sequence>
<organism evidence="8 9">
    <name type="scientific">Rosa chinensis</name>
    <name type="common">China rose</name>
    <dbReference type="NCBI Taxonomy" id="74649"/>
    <lineage>
        <taxon>Eukaryota</taxon>
        <taxon>Viridiplantae</taxon>
        <taxon>Streptophyta</taxon>
        <taxon>Embryophyta</taxon>
        <taxon>Tracheophyta</taxon>
        <taxon>Spermatophyta</taxon>
        <taxon>Magnoliopsida</taxon>
        <taxon>eudicotyledons</taxon>
        <taxon>Gunneridae</taxon>
        <taxon>Pentapetalae</taxon>
        <taxon>rosids</taxon>
        <taxon>fabids</taxon>
        <taxon>Rosales</taxon>
        <taxon>Rosaceae</taxon>
        <taxon>Rosoideae</taxon>
        <taxon>Rosoideae incertae sedis</taxon>
        <taxon>Rosa</taxon>
    </lineage>
</organism>
<dbReference type="EC" id="4.6.1.17" evidence="3"/>
<gene>
    <name evidence="8" type="ORF">RchiOBHm_Chr1g0359831</name>
</gene>
<dbReference type="OMA" id="VARNNGW"/>
<dbReference type="InterPro" id="IPR002820">
    <property type="entry name" value="Mopterin_CF_biosynth-C_dom"/>
</dbReference>
<dbReference type="OrthoDB" id="429626at2759"/>
<dbReference type="NCBIfam" id="NF006870">
    <property type="entry name" value="PRK09364.1"/>
    <property type="match status" value="1"/>
</dbReference>
<dbReference type="InterPro" id="IPR050105">
    <property type="entry name" value="MoCo_biosynth_MoaA/MoaC"/>
</dbReference>
<dbReference type="HAMAP" id="MF_01224_B">
    <property type="entry name" value="MoaC_B"/>
    <property type="match status" value="1"/>
</dbReference>
<dbReference type="Gene3D" id="3.30.70.640">
    <property type="entry name" value="Molybdopterin cofactor biosynthesis C (MoaC) domain"/>
    <property type="match status" value="1"/>
</dbReference>
<keyword evidence="5 8" id="KW-0456">Lyase</keyword>
<comment type="caution">
    <text evidence="8">The sequence shown here is derived from an EMBL/GenBank/DDBJ whole genome shotgun (WGS) entry which is preliminary data.</text>
</comment>
<feature type="compositionally biased region" description="Polar residues" evidence="6">
    <location>
        <begin position="52"/>
        <end position="61"/>
    </location>
</feature>
<reference evidence="8 9" key="1">
    <citation type="journal article" date="2018" name="Nat. Genet.">
        <title>The Rosa genome provides new insights in the design of modern roses.</title>
        <authorList>
            <person name="Bendahmane M."/>
        </authorList>
    </citation>
    <scope>NUCLEOTIDE SEQUENCE [LARGE SCALE GENOMIC DNA]</scope>
    <source>
        <strain evidence="9">cv. Old Blush</strain>
    </source>
</reference>
<proteinExistence type="inferred from homology"/>
<dbReference type="EMBL" id="PDCK01000039">
    <property type="protein sequence ID" value="PRQ58486.1"/>
    <property type="molecule type" value="Genomic_DNA"/>
</dbReference>
<dbReference type="STRING" id="74649.A0A2P6SIK8"/>
<dbReference type="PANTHER" id="PTHR22960:SF29">
    <property type="entry name" value="CYCLIC PYRANOPTERIN MONOPHOSPHATE SYNTHASE"/>
    <property type="match status" value="1"/>
</dbReference>
<dbReference type="SUPFAM" id="SSF55040">
    <property type="entry name" value="Molybdenum cofactor biosynthesis protein C, MoaC"/>
    <property type="match status" value="1"/>
</dbReference>
<accession>A0A2P6SIK8</accession>
<dbReference type="InterPro" id="IPR036522">
    <property type="entry name" value="MoaC_sf"/>
</dbReference>
<dbReference type="Gramene" id="PRQ58486">
    <property type="protein sequence ID" value="PRQ58486"/>
    <property type="gene ID" value="RchiOBHm_Chr1g0359831"/>
</dbReference>
<evidence type="ECO:0000256" key="3">
    <source>
        <dbReference type="ARBA" id="ARBA00012575"/>
    </source>
</evidence>
<feature type="region of interest" description="Disordered" evidence="6">
    <location>
        <begin position="39"/>
        <end position="99"/>
    </location>
</feature>
<evidence type="ECO:0000256" key="1">
    <source>
        <dbReference type="ARBA" id="ARBA00001637"/>
    </source>
</evidence>
<dbReference type="AlphaFoldDB" id="A0A2P6SIK8"/>
<dbReference type="CDD" id="cd01420">
    <property type="entry name" value="MoaC_PE"/>
    <property type="match status" value="1"/>
</dbReference>
<keyword evidence="4" id="KW-0501">Molybdenum cofactor biosynthesis</keyword>
<dbReference type="UniPathway" id="UPA00344"/>
<dbReference type="PANTHER" id="PTHR22960">
    <property type="entry name" value="MOLYBDOPTERIN COFACTOR SYNTHESIS PROTEIN A"/>
    <property type="match status" value="1"/>
</dbReference>
<dbReference type="GO" id="GO:0005739">
    <property type="term" value="C:mitochondrion"/>
    <property type="evidence" value="ECO:0007669"/>
    <property type="project" value="EnsemblPlants"/>
</dbReference>
<evidence type="ECO:0000256" key="5">
    <source>
        <dbReference type="ARBA" id="ARBA00023239"/>
    </source>
</evidence>
<dbReference type="GO" id="GO:0006777">
    <property type="term" value="P:Mo-molybdopterin cofactor biosynthetic process"/>
    <property type="evidence" value="ECO:0007669"/>
    <property type="project" value="UniProtKB-KW"/>
</dbReference>
<dbReference type="Proteomes" id="UP000238479">
    <property type="component" value="Chromosome 1"/>
</dbReference>
<evidence type="ECO:0000259" key="7">
    <source>
        <dbReference type="Pfam" id="PF01967"/>
    </source>
</evidence>
<dbReference type="InterPro" id="IPR023045">
    <property type="entry name" value="MoaC"/>
</dbReference>
<keyword evidence="9" id="KW-1185">Reference proteome</keyword>
<evidence type="ECO:0000256" key="6">
    <source>
        <dbReference type="SAM" id="MobiDB-lite"/>
    </source>
</evidence>
<name>A0A2P6SIK8_ROSCH</name>
<evidence type="ECO:0000313" key="9">
    <source>
        <dbReference type="Proteomes" id="UP000238479"/>
    </source>
</evidence>
<evidence type="ECO:0000313" key="8">
    <source>
        <dbReference type="EMBL" id="PRQ58486.1"/>
    </source>
</evidence>
<comment type="catalytic activity">
    <reaction evidence="1">
        <text>(8S)-3',8-cyclo-7,8-dihydroguanosine 5'-triphosphate = cyclic pyranopterin phosphate + diphosphate</text>
        <dbReference type="Rhea" id="RHEA:49580"/>
        <dbReference type="ChEBI" id="CHEBI:33019"/>
        <dbReference type="ChEBI" id="CHEBI:59648"/>
        <dbReference type="ChEBI" id="CHEBI:131766"/>
        <dbReference type="EC" id="4.6.1.17"/>
    </reaction>
</comment>
<feature type="domain" description="Molybdopterin cofactor biosynthesis C (MoaC)" evidence="7">
    <location>
        <begin position="90"/>
        <end position="225"/>
    </location>
</feature>